<organism evidence="3 4">
    <name type="scientific">Comamonas antarctica</name>
    <dbReference type="NCBI Taxonomy" id="2743470"/>
    <lineage>
        <taxon>Bacteria</taxon>
        <taxon>Pseudomonadati</taxon>
        <taxon>Pseudomonadota</taxon>
        <taxon>Betaproteobacteria</taxon>
        <taxon>Burkholderiales</taxon>
        <taxon>Comamonadaceae</taxon>
        <taxon>Comamonas</taxon>
    </lineage>
</organism>
<evidence type="ECO:0000259" key="1">
    <source>
        <dbReference type="Pfam" id="PF01425"/>
    </source>
</evidence>
<dbReference type="SUPFAM" id="SSF75304">
    <property type="entry name" value="Amidase signature (AS) enzymes"/>
    <property type="match status" value="1"/>
</dbReference>
<dbReference type="GO" id="GO:0004039">
    <property type="term" value="F:allophanate hydrolase activity"/>
    <property type="evidence" value="ECO:0007669"/>
    <property type="project" value="UniProtKB-EC"/>
</dbReference>
<feature type="domain" description="Amidase" evidence="1">
    <location>
        <begin position="40"/>
        <end position="431"/>
    </location>
</feature>
<dbReference type="Proteomes" id="UP000509579">
    <property type="component" value="Chromosome"/>
</dbReference>
<dbReference type="Gene3D" id="3.10.490.10">
    <property type="entry name" value="Gamma-glutamyl cyclotransferase-like"/>
    <property type="match status" value="1"/>
</dbReference>
<dbReference type="AlphaFoldDB" id="A0A6N1X6N5"/>
<gene>
    <name evidence="3" type="primary">atzF</name>
    <name evidence="3" type="ORF">HUK68_19255</name>
</gene>
<protein>
    <submittedName>
        <fullName evidence="3">Allophanate hydrolase</fullName>
        <ecNumber evidence="3">3.5.1.54</ecNumber>
    </submittedName>
</protein>
<dbReference type="InterPro" id="IPR000120">
    <property type="entry name" value="Amidase"/>
</dbReference>
<dbReference type="EMBL" id="CP054840">
    <property type="protein sequence ID" value="QKV55119.1"/>
    <property type="molecule type" value="Genomic_DNA"/>
</dbReference>
<sequence>MLIGTLEDWKNAYAQGATPAELLEQQRLACDAADTAWISIASAEQLQDQIDELLALEQALGREQMPLYGVPFAVKDNIDVEGFRTTAACEEFAYVAQNDAFAIQRLRNAGAIVLGKTNLDQFATGLVGTRSPYGVVPNTFDARLISGGSSSGSASVVARGLVPFALSTDTAGSGRVPAGFNQIVGLKPTPGAVSGTGLVPACRTLDCIGVLACTVADSASVMSVMEGHDPADGYSRARPMAPAHKPLAQLRVATPAARPLSPAYEAAFADFCAQLQAQTAQLEEIPFDTLFEVAQLLYHGPWVAERVVGARSIYEQQPEKMVPVVRSVLDVAKRFSAADTFAAQYRLQQLKQQADRLWQDWDVLCVPTAPRHPRIDEVMADPMAVNSEMGIYTNFVNLLGWSAIAIPARRLPDGLPFGITLIAPGWREPDLVRWAAQLEQQAGLPAGVTGLKAGATAAPGTWSVAAQGDMVAVAVVGAHLHGMPLNHELLACGARLREATHTSADYRLYALQGTVPPKPGLSRSEGGAVQNGAAIAVEVWDMPLAHFGRFVAGVPAPLGIGTVTLANGTTCKGFICEGHALAQATDITAFGGWRAYCQSLR</sequence>
<dbReference type="Pfam" id="PF21986">
    <property type="entry name" value="AH_C"/>
    <property type="match status" value="1"/>
</dbReference>
<dbReference type="InterPro" id="IPR053844">
    <property type="entry name" value="AH_C"/>
</dbReference>
<evidence type="ECO:0000259" key="2">
    <source>
        <dbReference type="Pfam" id="PF21986"/>
    </source>
</evidence>
<dbReference type="NCBIfam" id="NF006043">
    <property type="entry name" value="PRK08186.1"/>
    <property type="match status" value="1"/>
</dbReference>
<dbReference type="NCBIfam" id="TIGR02713">
    <property type="entry name" value="allophanate_hyd"/>
    <property type="match status" value="1"/>
</dbReference>
<dbReference type="PANTHER" id="PTHR11895">
    <property type="entry name" value="TRANSAMIDASE"/>
    <property type="match status" value="1"/>
</dbReference>
<keyword evidence="4" id="KW-1185">Reference proteome</keyword>
<evidence type="ECO:0000313" key="4">
    <source>
        <dbReference type="Proteomes" id="UP000509579"/>
    </source>
</evidence>
<reference evidence="3 4" key="1">
    <citation type="submission" date="2020-06" db="EMBL/GenBank/DDBJ databases">
        <title>Acidovorax antarctica sp. nov., isolated from Corinth ice sheet soil, Antarctic Fields Peninsula.</title>
        <authorList>
            <person name="Xu Q."/>
            <person name="Peng F."/>
        </authorList>
    </citation>
    <scope>NUCLEOTIDE SEQUENCE [LARGE SCALE GENOMIC DNA]</scope>
    <source>
        <strain evidence="3 4">16-35-5</strain>
    </source>
</reference>
<dbReference type="EC" id="3.5.1.54" evidence="3"/>
<dbReference type="Pfam" id="PF01425">
    <property type="entry name" value="Amidase"/>
    <property type="match status" value="1"/>
</dbReference>
<dbReference type="InterPro" id="IPR023631">
    <property type="entry name" value="Amidase_dom"/>
</dbReference>
<accession>A0A6N1X6N5</accession>
<dbReference type="InterPro" id="IPR014085">
    <property type="entry name" value="Allophanate_hydrolase"/>
</dbReference>
<dbReference type="Gene3D" id="3.90.1300.10">
    <property type="entry name" value="Amidase signature (AS) domain"/>
    <property type="match status" value="1"/>
</dbReference>
<feature type="domain" description="Allophanate hydrolase C-terminal" evidence="2">
    <location>
        <begin position="472"/>
        <end position="598"/>
    </location>
</feature>
<evidence type="ECO:0000313" key="3">
    <source>
        <dbReference type="EMBL" id="QKV55119.1"/>
    </source>
</evidence>
<dbReference type="InterPro" id="IPR036928">
    <property type="entry name" value="AS_sf"/>
</dbReference>
<proteinExistence type="predicted"/>
<dbReference type="KEGG" id="aant:HUK68_19255"/>
<dbReference type="Gene3D" id="1.20.58.1700">
    <property type="match status" value="1"/>
</dbReference>
<keyword evidence="3" id="KW-0378">Hydrolase</keyword>
<name>A0A6N1X6N5_9BURK</name>
<dbReference type="PANTHER" id="PTHR11895:SF169">
    <property type="entry name" value="GLUTAMYL-TRNA(GLN) AMIDOTRANSFERASE"/>
    <property type="match status" value="1"/>
</dbReference>